<accession>K1XJQ1</accession>
<proteinExistence type="predicted"/>
<dbReference type="SUPFAM" id="SSF51126">
    <property type="entry name" value="Pectin lyase-like"/>
    <property type="match status" value="2"/>
</dbReference>
<feature type="transmembrane region" description="Helical" evidence="2">
    <location>
        <begin position="21"/>
        <end position="40"/>
    </location>
</feature>
<dbReference type="InterPro" id="IPR011050">
    <property type="entry name" value="Pectin_lyase_fold/virulence"/>
</dbReference>
<feature type="compositionally biased region" description="Polar residues" evidence="1">
    <location>
        <begin position="1474"/>
        <end position="1492"/>
    </location>
</feature>
<keyword evidence="2" id="KW-0812">Transmembrane</keyword>
<dbReference type="InterPro" id="IPR012334">
    <property type="entry name" value="Pectin_lyas_fold"/>
</dbReference>
<evidence type="ECO:0000313" key="4">
    <source>
        <dbReference type="EMBL" id="EKD25456.1"/>
    </source>
</evidence>
<name>K1XJQ1_9BACT</name>
<comment type="caution">
    <text evidence="4">The sequence shown here is derived from an EMBL/GenBank/DDBJ whole genome shotgun (WGS) entry which is preliminary data.</text>
</comment>
<keyword evidence="2" id="KW-0472">Membrane</keyword>
<dbReference type="EMBL" id="AMFJ01036055">
    <property type="protein sequence ID" value="EKD25456.1"/>
    <property type="molecule type" value="Genomic_DNA"/>
</dbReference>
<feature type="non-terminal residue" evidence="4">
    <location>
        <position position="1492"/>
    </location>
</feature>
<dbReference type="Pfam" id="PF13229">
    <property type="entry name" value="Beta_helix"/>
    <property type="match status" value="1"/>
</dbReference>
<evidence type="ECO:0000259" key="3">
    <source>
        <dbReference type="Pfam" id="PF13229"/>
    </source>
</evidence>
<feature type="domain" description="Right handed beta helix" evidence="3">
    <location>
        <begin position="528"/>
        <end position="677"/>
    </location>
</feature>
<feature type="region of interest" description="Disordered" evidence="1">
    <location>
        <begin position="1471"/>
        <end position="1492"/>
    </location>
</feature>
<gene>
    <name evidence="4" type="ORF">ACD_80C00048G0001</name>
</gene>
<reference evidence="4" key="1">
    <citation type="journal article" date="2012" name="Science">
        <title>Fermentation, hydrogen, and sulfur metabolism in multiple uncultivated bacterial phyla.</title>
        <authorList>
            <person name="Wrighton K.C."/>
            <person name="Thomas B.C."/>
            <person name="Sharon I."/>
            <person name="Miller C.S."/>
            <person name="Castelle C.J."/>
            <person name="VerBerkmoes N.C."/>
            <person name="Wilkins M.J."/>
            <person name="Hettich R.L."/>
            <person name="Lipton M.S."/>
            <person name="Williams K.H."/>
            <person name="Long P.E."/>
            <person name="Banfield J.F."/>
        </authorList>
    </citation>
    <scope>NUCLEOTIDE SEQUENCE [LARGE SCALE GENOMIC DNA]</scope>
</reference>
<dbReference type="SMART" id="SM00710">
    <property type="entry name" value="PbH1"/>
    <property type="match status" value="8"/>
</dbReference>
<dbReference type="InterPro" id="IPR039448">
    <property type="entry name" value="Beta_helix"/>
</dbReference>
<organism evidence="4">
    <name type="scientific">uncultured bacterium</name>
    <name type="common">gcode 4</name>
    <dbReference type="NCBI Taxonomy" id="1234023"/>
    <lineage>
        <taxon>Bacteria</taxon>
        <taxon>environmental samples</taxon>
    </lineage>
</organism>
<protein>
    <recommendedName>
        <fullName evidence="3">Right handed beta helix domain-containing protein</fullName>
    </recommendedName>
</protein>
<evidence type="ECO:0000256" key="2">
    <source>
        <dbReference type="SAM" id="Phobius"/>
    </source>
</evidence>
<dbReference type="Gene3D" id="2.160.20.10">
    <property type="entry name" value="Single-stranded right-handed beta-helix, Pectin lyase-like"/>
    <property type="match status" value="2"/>
</dbReference>
<sequence length="1492" mass="167226">MKSPFQHLRHPEWLLEHFNKNIHHAFVVVALAIIGMLWGASNILSQASASWQWWWFLNSDFWDQNPSNANIMYSLFGDGTPGSTAYTRLWTGSCIPTSVQTLSPSFAWFVWSANTIYILNPGTYTLAAPIVMDSCSALIGKGDVSIKPASSSIASIIDATNKDKIIIDNIKIDWNWAYTWINISDTTNVIINDTDISNTVGWGIISYGSIIVSTNNLINNSKIYDNALWVLWFYFNVNNSLIYNNAVGIQAITLLLNNSQVFNNTTWVEGIWWWFPHLVQWGINNSLFYNNNLWLYSFDVTFNNTYFYNNDTGLNMFPSGYFTWYWLVKFFGNTTDIANWSITGDANPPVASRTAGQIDTWSTPLNYERFTNPQNGSGQYLLNWTNRSLLRGIQTSFNQNKKPIRYIFGGNILKQIAPIGFLSAYEFFEYWWNWADYTTTRYITEPDSTLPAIQQLLVNQYFWLESTFTQNWQTNWCSLSAFQIAYLNPGTFSSTYNFQDHTIYILTGGEYRSSIGWLGNGFVFNGNCIALIGNKDTRFTKSNILGMSGMLYANNKRNLIIDGVKIDGFYFSSMLSSPKAQMAINFDWTTNNTTINNAQVYNASLYGIYLGLGSHHTTVINTQSFNNGIAGIYLYYASNYNVINNTQTYNNGLYGIRFANGSNRNTMNNFQAYNNDIWIFWDFTTKENVLNRAAIYNNSTAGIYFKNASGNVLNDVRIYNNGVGIKTLYSSLGNKFYGDLKMFDNLWGNLDGTNSNDTYLSPGASGLFPYGGILSTGTTTMSCIYATNPILSGNSFTLLDGTCAHTGITLFESPYNTYVNYAFGLNMYKQKIPVRYDMGDVLVQIPSQYDATKYIAEIFAIRDTTPEVVNFIGSGTAQLNTWYTTNIYTAGVLNIPVAALLTFVPATTSGYLTISWRNVWFTWIVNNGDMLQITLLTQTGYNQTITGTITLWSVTTWFTVTTRWPIQTPTTGSFAFTNFTSMPFNTFIDSTTTVAGLETGVFASLNFDPIATSWRLEIYSGTTLLRSWTVWLLVYNGNQVKALAKSSSWFVQLVTWYVTIGLGTGMFTLTTKWSDSTPPTTPVLTYPLSGEALFFVSFAWNASTDTGSGLEGYAYEIANDINFISIVNTWFIANSTWTLGSPNTGLNQTSSTYYLRMRAKDRDGNYSLRTNTGYLTLINNIYNRNFTGKNNANLTTQYDSNQIILTGIKPGLMLWATVSASGTLSKNGSNIGTGTFVQNGDALSISLKSSDLYNTTVSSVLTIANRAIPFRVTTKIRGSGCTLSSGDTATIQSIFDSLVQNYTWDANKFDIFLYTMQSMLADQIDFTNDCNLQYLQNLISTAIGGNAPINTGAHIAPNCKEYPVNYDSTTMTYTSPIFKVVTHFANRDSLARYIDSKNPGDCHINMYGISSLMFTNTNPIKHIAPNGKVYSIQSGSQGYTSSEFTVKKYFASISELRNFIDSNNIPQAMRSHQVDTSFTPQTYTAPNGKQYT</sequence>
<keyword evidence="2" id="KW-1133">Transmembrane helix</keyword>
<evidence type="ECO:0000256" key="1">
    <source>
        <dbReference type="SAM" id="MobiDB-lite"/>
    </source>
</evidence>
<dbReference type="InterPro" id="IPR006626">
    <property type="entry name" value="PbH1"/>
</dbReference>